<reference evidence="5" key="1">
    <citation type="submission" date="2012-05" db="EMBL/GenBank/DDBJ databases">
        <title>Whole Genome Assembly of Lutzomyia longipalpis.</title>
        <authorList>
            <person name="Richards S."/>
            <person name="Qu C."/>
            <person name="Dillon R."/>
            <person name="Worley K."/>
            <person name="Scherer S."/>
            <person name="Batterton M."/>
            <person name="Taylor A."/>
            <person name="Hawes A."/>
            <person name="Hernandez B."/>
            <person name="Kovar C."/>
            <person name="Mandapat C."/>
            <person name="Pham C."/>
            <person name="Qu C."/>
            <person name="Jing C."/>
            <person name="Bess C."/>
            <person name="Bandaranaike D."/>
            <person name="Ngo D."/>
            <person name="Ongeri F."/>
            <person name="Arias F."/>
            <person name="Lara F."/>
            <person name="Weissenberger G."/>
            <person name="Kamau G."/>
            <person name="Han H."/>
            <person name="Shen H."/>
            <person name="Dinh H."/>
            <person name="Khalil I."/>
            <person name="Jones J."/>
            <person name="Shafer J."/>
            <person name="Jayaseelan J."/>
            <person name="Quiroz J."/>
            <person name="Blankenburg K."/>
            <person name="Nguyen L."/>
            <person name="Jackson L."/>
            <person name="Francisco L."/>
            <person name="Tang L.-Y."/>
            <person name="Pu L.-L."/>
            <person name="Perales L."/>
            <person name="Lorensuhewa L."/>
            <person name="Munidasa M."/>
            <person name="Coyle M."/>
            <person name="Taylor M."/>
            <person name="Puazo M."/>
            <person name="Firestine M."/>
            <person name="Scheel M."/>
            <person name="Javaid M."/>
            <person name="Wang M."/>
            <person name="Li M."/>
            <person name="Tabassum N."/>
            <person name="Saada N."/>
            <person name="Osuji N."/>
            <person name="Aqrawi P."/>
            <person name="Fu Q."/>
            <person name="Thornton R."/>
            <person name="Raj R."/>
            <person name="Goodspeed R."/>
            <person name="Mata R."/>
            <person name="Najjar R."/>
            <person name="Gubbala S."/>
            <person name="Lee S."/>
            <person name="Denson S."/>
            <person name="Patil S."/>
            <person name="Macmil S."/>
            <person name="Qi S."/>
            <person name="Matskevitch T."/>
            <person name="Palculict T."/>
            <person name="Mathew T."/>
            <person name="Vee V."/>
            <person name="Velamala V."/>
            <person name="Korchina V."/>
            <person name="Cai W."/>
            <person name="Liu W."/>
            <person name="Dai W."/>
            <person name="Zou X."/>
            <person name="Zhu Y."/>
            <person name="Zhang Y."/>
            <person name="Wu Y.-Q."/>
            <person name="Xin Y."/>
            <person name="Nazarath L."/>
            <person name="Kovar C."/>
            <person name="Han Y."/>
            <person name="Muzny D."/>
            <person name="Gibbs R."/>
        </authorList>
    </citation>
    <scope>NUCLEOTIDE SEQUENCE [LARGE SCALE GENOMIC DNA]</scope>
    <source>
        <strain evidence="5">Jacobina</strain>
    </source>
</reference>
<feature type="compositionally biased region" description="Low complexity" evidence="1">
    <location>
        <begin position="1"/>
        <end position="16"/>
    </location>
</feature>
<evidence type="ECO:0000259" key="2">
    <source>
        <dbReference type="SMART" id="SM00596"/>
    </source>
</evidence>
<proteinExistence type="predicted"/>
<sequence>MQSSVMTTSTSSLTATDNPPIGGTPMDEDNDDTGAQWQAATGKRKGSSPSNRRPPLKQPKISNWLGGVPTANKFNELDEEHSSDNTNGEQLTGSECPKREPRPPPIFIYNVVVIQPLTALLNAIAPNGYTVKILSNDQVKLQMQTIEAYRMAIKELQDRNTELHTYQIKKERTFRVVLKNLHHSVDHEELKKELLEQGHTVINLFNVRHRVTKKPLPMFYVNLAPKENNKDIYSITKLMSCVIKFEAPINKREIPQCTRCQSFMHTKAFCRRPPKCVKCLGSHFSKDCNRKEKDERVKCTNCRQNHPANYKGCEVYKALQRKLYPRLRNIREREMESGSANSGSSMRDGRTYVDAVNGSADGGGASGPGPSTQSNEIAQTQPAEMNGMEELKEMMKQLMSQMSTNMTQMSTMLNLLTTLVSNQKKNDD</sequence>
<accession>A0A1B0CRN6</accession>
<evidence type="ECO:0000313" key="3">
    <source>
        <dbReference type="EMBL" id="MBC1174936.1"/>
    </source>
</evidence>
<name>A0A1B0CRN6_LUTLO</name>
<protein>
    <submittedName>
        <fullName evidence="3">Putative nucleic-acid-binding protein from transposon x-element</fullName>
    </submittedName>
</protein>
<dbReference type="InterPro" id="IPR006579">
    <property type="entry name" value="Pre_C2HC_dom"/>
</dbReference>
<dbReference type="EMBL" id="AJWK01025019">
    <property type="status" value="NOT_ANNOTATED_CDS"/>
    <property type="molecule type" value="Genomic_DNA"/>
</dbReference>
<dbReference type="EnsemblMetazoa" id="LLOJ007534-RA">
    <property type="protein sequence ID" value="LLOJ007534-PA"/>
    <property type="gene ID" value="LLOJ007534"/>
</dbReference>
<feature type="region of interest" description="Disordered" evidence="1">
    <location>
        <begin position="331"/>
        <end position="376"/>
    </location>
</feature>
<feature type="region of interest" description="Disordered" evidence="1">
    <location>
        <begin position="1"/>
        <end position="100"/>
    </location>
</feature>
<feature type="domain" description="Pre-C2HC" evidence="2">
    <location>
        <begin position="187"/>
        <end position="255"/>
    </location>
</feature>
<dbReference type="Proteomes" id="UP000092461">
    <property type="component" value="Unassembled WGS sequence"/>
</dbReference>
<dbReference type="Pfam" id="PF07530">
    <property type="entry name" value="PRE_C2HC"/>
    <property type="match status" value="1"/>
</dbReference>
<evidence type="ECO:0000313" key="5">
    <source>
        <dbReference type="Proteomes" id="UP000092461"/>
    </source>
</evidence>
<dbReference type="EMBL" id="GITU01006233">
    <property type="protein sequence ID" value="MBC1174936.1"/>
    <property type="molecule type" value="Transcribed_RNA"/>
</dbReference>
<dbReference type="SMART" id="SM00596">
    <property type="entry name" value="PRE_C2HC"/>
    <property type="match status" value="1"/>
</dbReference>
<dbReference type="VEuPathDB" id="VectorBase:LLOJ007534"/>
<reference evidence="3" key="2">
    <citation type="journal article" date="2020" name="BMC">
        <title>Leishmania infection induces a limited differential gene expression in the sand fly midgut.</title>
        <authorList>
            <person name="Coutinho-Abreu I.V."/>
            <person name="Serafim T.D."/>
            <person name="Meneses C."/>
            <person name="Kamhawi S."/>
            <person name="Oliveira F."/>
            <person name="Valenzuela J.G."/>
        </authorList>
    </citation>
    <scope>NUCLEOTIDE SEQUENCE</scope>
    <source>
        <strain evidence="3">Jacobina</strain>
        <tissue evidence="3">Midgut</tissue>
    </source>
</reference>
<keyword evidence="5" id="KW-1185">Reference proteome</keyword>
<evidence type="ECO:0000313" key="4">
    <source>
        <dbReference type="EnsemblMetazoa" id="LLOJ007534-PA"/>
    </source>
</evidence>
<reference evidence="4" key="3">
    <citation type="submission" date="2020-05" db="UniProtKB">
        <authorList>
            <consortium name="EnsemblMetazoa"/>
        </authorList>
    </citation>
    <scope>IDENTIFICATION</scope>
    <source>
        <strain evidence="4">Jacobina</strain>
    </source>
</reference>
<dbReference type="AlphaFoldDB" id="A0A1B0CRN6"/>
<feature type="compositionally biased region" description="Polar residues" evidence="1">
    <location>
        <begin position="84"/>
        <end position="93"/>
    </location>
</feature>
<organism evidence="4 5">
    <name type="scientific">Lutzomyia longipalpis</name>
    <name type="common">Sand fly</name>
    <dbReference type="NCBI Taxonomy" id="7200"/>
    <lineage>
        <taxon>Eukaryota</taxon>
        <taxon>Metazoa</taxon>
        <taxon>Ecdysozoa</taxon>
        <taxon>Arthropoda</taxon>
        <taxon>Hexapoda</taxon>
        <taxon>Insecta</taxon>
        <taxon>Pterygota</taxon>
        <taxon>Neoptera</taxon>
        <taxon>Endopterygota</taxon>
        <taxon>Diptera</taxon>
        <taxon>Nematocera</taxon>
        <taxon>Psychodoidea</taxon>
        <taxon>Psychodidae</taxon>
        <taxon>Lutzomyia</taxon>
        <taxon>Lutzomyia</taxon>
    </lineage>
</organism>
<evidence type="ECO:0000256" key="1">
    <source>
        <dbReference type="SAM" id="MobiDB-lite"/>
    </source>
</evidence>